<feature type="chain" id="PRO_5005319989" evidence="1">
    <location>
        <begin position="19"/>
        <end position="239"/>
    </location>
</feature>
<dbReference type="Proteomes" id="UP000037178">
    <property type="component" value="Unassembled WGS sequence"/>
</dbReference>
<gene>
    <name evidence="3" type="ORF">AIOL_003144</name>
</gene>
<dbReference type="STRING" id="1675527.AIOL_003144"/>
<keyword evidence="4" id="KW-1185">Reference proteome</keyword>
<evidence type="ECO:0000259" key="2">
    <source>
        <dbReference type="PROSITE" id="PS50234"/>
    </source>
</evidence>
<protein>
    <submittedName>
        <fullName evidence="3">von Willebrand factor type A domain protein</fullName>
    </submittedName>
</protein>
<sequence length="239" mass="26288">MRVILLALCLLASLPARACDLALALAVDISGSVDPTEYEIQMQGLANAMRDGVVAEALVRAEAAVLLVQWTGTSRQEVTIPWTRVRSYQDAEDLAQRIETAPRRWRNFSTAIGDALAFVVDQWPDAPLCKRRIIDVSGDGSSNEGRAPLSMHPELAALGIAVNALAIEESEIDLTAYFWENLIRGEGAFVVTANTFEDYPDRIRMKLIREVTAQISCGPPECWPRNVSDAPQPVDLARR</sequence>
<organism evidence="3 4">
    <name type="scientific">Candidatus Rhodobacter oscarellae</name>
    <dbReference type="NCBI Taxonomy" id="1675527"/>
    <lineage>
        <taxon>Bacteria</taxon>
        <taxon>Pseudomonadati</taxon>
        <taxon>Pseudomonadota</taxon>
        <taxon>Alphaproteobacteria</taxon>
        <taxon>Rhodobacterales</taxon>
        <taxon>Rhodobacter group</taxon>
        <taxon>Rhodobacter</taxon>
    </lineage>
</organism>
<dbReference type="EMBL" id="LFTY01000002">
    <property type="protein sequence ID" value="KMW58173.1"/>
    <property type="molecule type" value="Genomic_DNA"/>
</dbReference>
<dbReference type="InterPro" id="IPR036465">
    <property type="entry name" value="vWFA_dom_sf"/>
</dbReference>
<dbReference type="Gene3D" id="3.40.50.410">
    <property type="entry name" value="von Willebrand factor, type A domain"/>
    <property type="match status" value="1"/>
</dbReference>
<dbReference type="PROSITE" id="PS50234">
    <property type="entry name" value="VWFA"/>
    <property type="match status" value="1"/>
</dbReference>
<dbReference type="InterPro" id="IPR002035">
    <property type="entry name" value="VWF_A"/>
</dbReference>
<evidence type="ECO:0000313" key="4">
    <source>
        <dbReference type="Proteomes" id="UP000037178"/>
    </source>
</evidence>
<reference evidence="3 4" key="1">
    <citation type="submission" date="2015-06" db="EMBL/GenBank/DDBJ databases">
        <title>Draft genome sequence of an Alphaproteobacteria species associated to the Mediterranean sponge Oscarella lobularis.</title>
        <authorList>
            <person name="Jourda C."/>
            <person name="Santini S."/>
            <person name="Claverie J.-M."/>
        </authorList>
    </citation>
    <scope>NUCLEOTIDE SEQUENCE [LARGE SCALE GENOMIC DNA]</scope>
    <source>
        <strain evidence="3">IGS</strain>
    </source>
</reference>
<feature type="signal peptide" evidence="1">
    <location>
        <begin position="1"/>
        <end position="18"/>
    </location>
</feature>
<dbReference type="RefSeq" id="WP_049643810.1">
    <property type="nucleotide sequence ID" value="NZ_LFTY01000002.1"/>
</dbReference>
<name>A0A0J9GXG0_9RHOB</name>
<dbReference type="AlphaFoldDB" id="A0A0J9GXG0"/>
<dbReference type="OrthoDB" id="9792179at2"/>
<dbReference type="InterPro" id="IPR010607">
    <property type="entry name" value="DUF1194"/>
</dbReference>
<dbReference type="Pfam" id="PF06707">
    <property type="entry name" value="DUF1194"/>
    <property type="match status" value="1"/>
</dbReference>
<evidence type="ECO:0000313" key="3">
    <source>
        <dbReference type="EMBL" id="KMW58173.1"/>
    </source>
</evidence>
<evidence type="ECO:0000256" key="1">
    <source>
        <dbReference type="SAM" id="SignalP"/>
    </source>
</evidence>
<dbReference type="SUPFAM" id="SSF53300">
    <property type="entry name" value="vWA-like"/>
    <property type="match status" value="1"/>
</dbReference>
<dbReference type="PATRIC" id="fig|1675527.3.peg.3287"/>
<accession>A0A0J9GXG0</accession>
<keyword evidence="1" id="KW-0732">Signal</keyword>
<comment type="caution">
    <text evidence="3">The sequence shown here is derived from an EMBL/GenBank/DDBJ whole genome shotgun (WGS) entry which is preliminary data.</text>
</comment>
<proteinExistence type="predicted"/>
<feature type="domain" description="VWFA" evidence="2">
    <location>
        <begin position="22"/>
        <end position="211"/>
    </location>
</feature>